<proteinExistence type="predicted"/>
<name>A0A8S4QX76_9NEOP</name>
<sequence>MGGAHSSENRWMGSKVLEWRPRTGKRSVGRPPTRWTDDIKRVAGSRWKHAAQDRGFWNSLQKTYVQQWTSIGCSYDDDSKKPCTVW</sequence>
<accession>A0A8S4QX76</accession>
<feature type="region of interest" description="Disordered" evidence="1">
    <location>
        <begin position="1"/>
        <end position="36"/>
    </location>
</feature>
<organism evidence="2 3">
    <name type="scientific">Pararge aegeria aegeria</name>
    <dbReference type="NCBI Taxonomy" id="348720"/>
    <lineage>
        <taxon>Eukaryota</taxon>
        <taxon>Metazoa</taxon>
        <taxon>Ecdysozoa</taxon>
        <taxon>Arthropoda</taxon>
        <taxon>Hexapoda</taxon>
        <taxon>Insecta</taxon>
        <taxon>Pterygota</taxon>
        <taxon>Neoptera</taxon>
        <taxon>Endopterygota</taxon>
        <taxon>Lepidoptera</taxon>
        <taxon>Glossata</taxon>
        <taxon>Ditrysia</taxon>
        <taxon>Papilionoidea</taxon>
        <taxon>Nymphalidae</taxon>
        <taxon>Satyrinae</taxon>
        <taxon>Satyrini</taxon>
        <taxon>Parargina</taxon>
        <taxon>Pararge</taxon>
    </lineage>
</organism>
<dbReference type="OrthoDB" id="407509at2759"/>
<dbReference type="EMBL" id="CAKXAJ010020407">
    <property type="protein sequence ID" value="CAH2221987.1"/>
    <property type="molecule type" value="Genomic_DNA"/>
</dbReference>
<evidence type="ECO:0000313" key="2">
    <source>
        <dbReference type="EMBL" id="CAH2221987.1"/>
    </source>
</evidence>
<comment type="caution">
    <text evidence="2">The sequence shown here is derived from an EMBL/GenBank/DDBJ whole genome shotgun (WGS) entry which is preliminary data.</text>
</comment>
<dbReference type="AlphaFoldDB" id="A0A8S4QX76"/>
<evidence type="ECO:0000313" key="3">
    <source>
        <dbReference type="Proteomes" id="UP000838756"/>
    </source>
</evidence>
<protein>
    <submittedName>
        <fullName evidence="2">Jg2288 protein</fullName>
    </submittedName>
</protein>
<evidence type="ECO:0000256" key="1">
    <source>
        <dbReference type="SAM" id="MobiDB-lite"/>
    </source>
</evidence>
<keyword evidence="3" id="KW-1185">Reference proteome</keyword>
<reference evidence="2" key="1">
    <citation type="submission" date="2022-03" db="EMBL/GenBank/DDBJ databases">
        <authorList>
            <person name="Lindestad O."/>
        </authorList>
    </citation>
    <scope>NUCLEOTIDE SEQUENCE</scope>
</reference>
<dbReference type="Proteomes" id="UP000838756">
    <property type="component" value="Unassembled WGS sequence"/>
</dbReference>
<gene>
    <name evidence="2" type="primary">jg2288</name>
    <name evidence="2" type="ORF">PAEG_LOCUS6732</name>
</gene>